<organism evidence="1 2">
    <name type="scientific">Pseudoleptotrichia goodfellowii F0264</name>
    <dbReference type="NCBI Taxonomy" id="596323"/>
    <lineage>
        <taxon>Bacteria</taxon>
        <taxon>Fusobacteriati</taxon>
        <taxon>Fusobacteriota</taxon>
        <taxon>Fusobacteriia</taxon>
        <taxon>Fusobacteriales</taxon>
        <taxon>Leptotrichiaceae</taxon>
        <taxon>Pseudoleptotrichia</taxon>
    </lineage>
</organism>
<protein>
    <submittedName>
        <fullName evidence="1">Uncharacterized protein</fullName>
    </submittedName>
</protein>
<gene>
    <name evidence="1" type="ORF">HMPREF0554_1317</name>
</gene>
<evidence type="ECO:0000313" key="2">
    <source>
        <dbReference type="Proteomes" id="UP000004226"/>
    </source>
</evidence>
<evidence type="ECO:0000313" key="1">
    <source>
        <dbReference type="EMBL" id="EEY35520.1"/>
    </source>
</evidence>
<dbReference type="EMBL" id="ADAD01000062">
    <property type="protein sequence ID" value="EEY35520.1"/>
    <property type="molecule type" value="Genomic_DNA"/>
</dbReference>
<keyword evidence="2" id="KW-1185">Reference proteome</keyword>
<accession>D0GK68</accession>
<sequence>MKSLSKMEKYNIPKIVDNSIPQNSNNLKIKIEILFEFILKKFKRLAPASYF</sequence>
<dbReference type="Proteomes" id="UP000004226">
    <property type="component" value="Unassembled WGS sequence"/>
</dbReference>
<name>D0GK68_9FUSO</name>
<proteinExistence type="predicted"/>
<comment type="caution">
    <text evidence="1">The sequence shown here is derived from an EMBL/GenBank/DDBJ whole genome shotgun (WGS) entry which is preliminary data.</text>
</comment>
<dbReference type="AlphaFoldDB" id="D0GK68"/>
<reference evidence="1 2" key="1">
    <citation type="submission" date="2009-10" db="EMBL/GenBank/DDBJ databases">
        <authorList>
            <person name="Harkins D.M."/>
            <person name="Madupu R."/>
            <person name="Durkin A.S."/>
            <person name="Torralba M."/>
            <person name="Methe B."/>
            <person name="Sutton G.G."/>
            <person name="Strausberg R.L."/>
            <person name="Nelson K.E."/>
        </authorList>
    </citation>
    <scope>NUCLEOTIDE SEQUENCE [LARGE SCALE GENOMIC DNA]</scope>
    <source>
        <strain evidence="1 2">F0264</strain>
    </source>
</reference>